<dbReference type="InterPro" id="IPR059000">
    <property type="entry name" value="ATPase_P-type_domA"/>
</dbReference>
<dbReference type="GO" id="GO:0005886">
    <property type="term" value="C:plasma membrane"/>
    <property type="evidence" value="ECO:0007669"/>
    <property type="project" value="TreeGrafter"/>
</dbReference>
<comment type="similarity">
    <text evidence="2">Belongs to the cation transport ATPase (P-type) (TC 3.A.3) family. Type IIA subfamily.</text>
</comment>
<dbReference type="SMART" id="SM00831">
    <property type="entry name" value="Cation_ATPase_N"/>
    <property type="match status" value="1"/>
</dbReference>
<evidence type="ECO:0000259" key="10">
    <source>
        <dbReference type="SMART" id="SM00831"/>
    </source>
</evidence>
<dbReference type="FunFam" id="3.40.50.1000:FF:000083">
    <property type="entry name" value="Sodium/potassium-transporting ATPase subunit alpha"/>
    <property type="match status" value="1"/>
</dbReference>
<dbReference type="NCBIfam" id="TIGR01494">
    <property type="entry name" value="ATPase_P-type"/>
    <property type="match status" value="2"/>
</dbReference>
<reference evidence="11 12" key="1">
    <citation type="submission" date="2014-12" db="EMBL/GenBank/DDBJ databases">
        <title>Draft genome sequences of 29 type strains of Enterococci.</title>
        <authorList>
            <person name="Zhong Z."/>
            <person name="Sun Z."/>
            <person name="Liu W."/>
            <person name="Zhang W."/>
            <person name="Zhang H."/>
        </authorList>
    </citation>
    <scope>NUCLEOTIDE SEQUENCE [LARGE SCALE GENOMIC DNA]</scope>
    <source>
        <strain evidence="11 12">DSM 17029</strain>
    </source>
</reference>
<dbReference type="GO" id="GO:0006883">
    <property type="term" value="P:intracellular sodium ion homeostasis"/>
    <property type="evidence" value="ECO:0007669"/>
    <property type="project" value="TreeGrafter"/>
</dbReference>
<dbReference type="SFLD" id="SFLDS00003">
    <property type="entry name" value="Haloacid_Dehalogenase"/>
    <property type="match status" value="1"/>
</dbReference>
<keyword evidence="8 9" id="KW-0472">Membrane</keyword>
<dbReference type="RefSeq" id="WP_067392825.1">
    <property type="nucleotide sequence ID" value="NZ_JXKH01000003.1"/>
</dbReference>
<accession>A0A1L8RH64</accession>
<dbReference type="PANTHER" id="PTHR43294:SF20">
    <property type="entry name" value="P-TYPE ATPASE"/>
    <property type="match status" value="1"/>
</dbReference>
<dbReference type="SUPFAM" id="SSF56784">
    <property type="entry name" value="HAD-like"/>
    <property type="match status" value="1"/>
</dbReference>
<dbReference type="InterPro" id="IPR006068">
    <property type="entry name" value="ATPase_P-typ_cation-transptr_C"/>
</dbReference>
<keyword evidence="3 9" id="KW-0812">Transmembrane</keyword>
<dbReference type="SFLD" id="SFLDG00002">
    <property type="entry name" value="C1.7:_P-type_atpase_like"/>
    <property type="match status" value="1"/>
</dbReference>
<dbReference type="GO" id="GO:0030007">
    <property type="term" value="P:intracellular potassium ion homeostasis"/>
    <property type="evidence" value="ECO:0007669"/>
    <property type="project" value="TreeGrafter"/>
</dbReference>
<feature type="transmembrane region" description="Helical" evidence="9">
    <location>
        <begin position="816"/>
        <end position="835"/>
    </location>
</feature>
<feature type="domain" description="Cation-transporting P-type ATPase N-terminal" evidence="10">
    <location>
        <begin position="6"/>
        <end position="80"/>
    </location>
</feature>
<sequence>MEKTTPDYQLESQEVQNRYQVEDALVGLDDDEAQRRLAKFGPNKIESKPVPKWNLFLRQFNNMIIYILMIAALLTMIMGHYSDALIIALVIVANAVIGYVQEANASDAIEKIKSMLAKVATVYRNGQRQDIPAEEIVVGDVVYLEAGDNVPADLRIVDEDNLRIQEASLTGEADSIEKVTNAFKQELPLAERYNLAYASTAVTNGTGLGIVTATADETEIGKISREVNSLKGRKTPLMQEIDGLGRGITIAIMLASIVLFLIGLWSGVYSLSALALAVVTMIVGSVPEGLPATTSVILAMGVRDLAKKKAVVKTMPAAETLGSVDVIATDKTGTLTKNEMTLQEIILSDRTIEVTGVGYTPEGTFQAETVLDPDTDTALKNFLVAGFEANDSVLQKQGDTWQLNGEPTDGAFLTAYYKAFATEPAAVEVDRLPFDSDTRIVAKLVAWPSGKQELLLKGSPDKLLPMAGVTDDYWFDAVSKYSKAGKRVVAVASKEVASTVTEITSALLADVQLLGLAAIIDPPRPEVITALKEMRQAGVAVKMITGDHPLTASAIGSALGLADEIKAVTGPELDKMNETELAQAVAENQVFARTTPQNKLQIVEALQTNGKVTAMTGDGVNDAPALKKADIGVAMGISGTDVAKDAADMILTDDHFATMAVAIKEGRRIYDNIKKSILFLLPTSFAEGLIIAFTILTQQEMPLQATQLLWINMVSAITIQFAFIFEPAEAGIMERPPRQTGQSLMSKVDVVQMAYISIFMALVSLFAHDWLLAQGADMATASTMMVNIMVLSKIFYLFSIRTKQPAYKEWTTNRPAFVIIGIMLLLQLLMTYVPFMQQAFHTVGLTSLEWGIATLAAFSVLLIAELGKFIQHRFR</sequence>
<dbReference type="InterPro" id="IPR023214">
    <property type="entry name" value="HAD_sf"/>
</dbReference>
<feature type="transmembrane region" description="Helical" evidence="9">
    <location>
        <begin position="847"/>
        <end position="867"/>
    </location>
</feature>
<dbReference type="AlphaFoldDB" id="A0A1L8RH64"/>
<comment type="subcellular location">
    <subcellularLocation>
        <location evidence="1">Membrane</location>
        <topology evidence="1">Multi-pass membrane protein</topology>
    </subcellularLocation>
</comment>
<dbReference type="Pfam" id="PF00702">
    <property type="entry name" value="Hydrolase"/>
    <property type="match status" value="1"/>
</dbReference>
<feature type="transmembrane region" description="Helical" evidence="9">
    <location>
        <begin position="243"/>
        <end position="265"/>
    </location>
</feature>
<evidence type="ECO:0000256" key="8">
    <source>
        <dbReference type="ARBA" id="ARBA00023136"/>
    </source>
</evidence>
<evidence type="ECO:0000256" key="7">
    <source>
        <dbReference type="ARBA" id="ARBA00022989"/>
    </source>
</evidence>
<evidence type="ECO:0000313" key="11">
    <source>
        <dbReference type="EMBL" id="OJG19055.1"/>
    </source>
</evidence>
<dbReference type="InterPro" id="IPR050510">
    <property type="entry name" value="Cation_transp_ATPase_P-type"/>
</dbReference>
<feature type="transmembrane region" description="Helical" evidence="9">
    <location>
        <begin position="779"/>
        <end position="796"/>
    </location>
</feature>
<evidence type="ECO:0000256" key="1">
    <source>
        <dbReference type="ARBA" id="ARBA00004141"/>
    </source>
</evidence>
<dbReference type="InterPro" id="IPR008250">
    <property type="entry name" value="ATPase_P-typ_transduc_dom_A_sf"/>
</dbReference>
<dbReference type="InterPro" id="IPR036412">
    <property type="entry name" value="HAD-like_sf"/>
</dbReference>
<dbReference type="InterPro" id="IPR044492">
    <property type="entry name" value="P_typ_ATPase_HD_dom"/>
</dbReference>
<dbReference type="Pfam" id="PF00689">
    <property type="entry name" value="Cation_ATPase_C"/>
    <property type="match status" value="1"/>
</dbReference>
<dbReference type="InterPro" id="IPR001757">
    <property type="entry name" value="P_typ_ATPase"/>
</dbReference>
<dbReference type="EMBL" id="JXKH01000003">
    <property type="protein sequence ID" value="OJG19055.1"/>
    <property type="molecule type" value="Genomic_DNA"/>
</dbReference>
<keyword evidence="7 9" id="KW-1133">Transmembrane helix</keyword>
<dbReference type="GO" id="GO:0016887">
    <property type="term" value="F:ATP hydrolysis activity"/>
    <property type="evidence" value="ECO:0007669"/>
    <property type="project" value="InterPro"/>
</dbReference>
<organism evidence="11 12">
    <name type="scientific">Enterococcus canis</name>
    <dbReference type="NCBI Taxonomy" id="214095"/>
    <lineage>
        <taxon>Bacteria</taxon>
        <taxon>Bacillati</taxon>
        <taxon>Bacillota</taxon>
        <taxon>Bacilli</taxon>
        <taxon>Lactobacillales</taxon>
        <taxon>Enterococcaceae</taxon>
        <taxon>Enterococcus</taxon>
    </lineage>
</organism>
<dbReference type="STRING" id="214095.RU97_GL001673"/>
<dbReference type="SUPFAM" id="SSF81653">
    <property type="entry name" value="Calcium ATPase, transduction domain A"/>
    <property type="match status" value="1"/>
</dbReference>
<evidence type="ECO:0000256" key="4">
    <source>
        <dbReference type="ARBA" id="ARBA00022741"/>
    </source>
</evidence>
<evidence type="ECO:0000256" key="6">
    <source>
        <dbReference type="ARBA" id="ARBA00022967"/>
    </source>
</evidence>
<dbReference type="InterPro" id="IPR004014">
    <property type="entry name" value="ATPase_P-typ_cation-transptr_N"/>
</dbReference>
<dbReference type="InterPro" id="IPR023299">
    <property type="entry name" value="ATPase_P-typ_cyto_dom_N"/>
</dbReference>
<dbReference type="PROSITE" id="PS00154">
    <property type="entry name" value="ATPASE_E1_E2"/>
    <property type="match status" value="1"/>
</dbReference>
<dbReference type="Pfam" id="PF00122">
    <property type="entry name" value="E1-E2_ATPase"/>
    <property type="match status" value="1"/>
</dbReference>
<dbReference type="Gene3D" id="3.40.1110.10">
    <property type="entry name" value="Calcium-transporting ATPase, cytoplasmic domain N"/>
    <property type="match status" value="1"/>
</dbReference>
<dbReference type="PANTHER" id="PTHR43294">
    <property type="entry name" value="SODIUM/POTASSIUM-TRANSPORTING ATPASE SUBUNIT ALPHA"/>
    <property type="match status" value="1"/>
</dbReference>
<evidence type="ECO:0000256" key="9">
    <source>
        <dbReference type="SAM" id="Phobius"/>
    </source>
</evidence>
<feature type="transmembrane region" description="Helical" evidence="9">
    <location>
        <begin position="708"/>
        <end position="728"/>
    </location>
</feature>
<keyword evidence="5" id="KW-0067">ATP-binding</keyword>
<dbReference type="GO" id="GO:1990573">
    <property type="term" value="P:potassium ion import across plasma membrane"/>
    <property type="evidence" value="ECO:0007669"/>
    <property type="project" value="TreeGrafter"/>
</dbReference>
<evidence type="ECO:0000313" key="12">
    <source>
        <dbReference type="Proteomes" id="UP000181884"/>
    </source>
</evidence>
<feature type="transmembrane region" description="Helical" evidence="9">
    <location>
        <begin position="84"/>
        <end position="101"/>
    </location>
</feature>
<dbReference type="GO" id="GO:0005524">
    <property type="term" value="F:ATP binding"/>
    <property type="evidence" value="ECO:0007669"/>
    <property type="project" value="UniProtKB-KW"/>
</dbReference>
<dbReference type="PRINTS" id="PR00119">
    <property type="entry name" value="CATATPASE"/>
</dbReference>
<dbReference type="GO" id="GO:1902600">
    <property type="term" value="P:proton transmembrane transport"/>
    <property type="evidence" value="ECO:0007669"/>
    <property type="project" value="TreeGrafter"/>
</dbReference>
<dbReference type="PRINTS" id="PR00120">
    <property type="entry name" value="HATPASE"/>
</dbReference>
<dbReference type="Gene3D" id="1.20.1110.10">
    <property type="entry name" value="Calcium-transporting ATPase, transmembrane domain"/>
    <property type="match status" value="1"/>
</dbReference>
<evidence type="ECO:0000256" key="2">
    <source>
        <dbReference type="ARBA" id="ARBA00005675"/>
    </source>
</evidence>
<dbReference type="Gene3D" id="2.70.150.10">
    <property type="entry name" value="Calcium-transporting ATPase, cytoplasmic transduction domain A"/>
    <property type="match status" value="1"/>
</dbReference>
<feature type="transmembrane region" description="Helical" evidence="9">
    <location>
        <begin position="60"/>
        <end position="78"/>
    </location>
</feature>
<feature type="transmembrane region" description="Helical" evidence="9">
    <location>
        <begin position="677"/>
        <end position="696"/>
    </location>
</feature>
<feature type="transmembrane region" description="Helical" evidence="9">
    <location>
        <begin position="271"/>
        <end position="299"/>
    </location>
</feature>
<evidence type="ECO:0000256" key="5">
    <source>
        <dbReference type="ARBA" id="ARBA00022840"/>
    </source>
</evidence>
<dbReference type="GO" id="GO:0036376">
    <property type="term" value="P:sodium ion export across plasma membrane"/>
    <property type="evidence" value="ECO:0007669"/>
    <property type="project" value="TreeGrafter"/>
</dbReference>
<keyword evidence="12" id="KW-1185">Reference proteome</keyword>
<keyword evidence="6" id="KW-1278">Translocase</keyword>
<keyword evidence="4" id="KW-0547">Nucleotide-binding</keyword>
<feature type="transmembrane region" description="Helical" evidence="9">
    <location>
        <begin position="748"/>
        <end position="767"/>
    </location>
</feature>
<gene>
    <name evidence="11" type="ORF">RU97_GL001673</name>
</gene>
<dbReference type="InterPro" id="IPR018303">
    <property type="entry name" value="ATPase_P-typ_P_site"/>
</dbReference>
<dbReference type="SUPFAM" id="SSF81665">
    <property type="entry name" value="Calcium ATPase, transmembrane domain M"/>
    <property type="match status" value="1"/>
</dbReference>
<evidence type="ECO:0000256" key="3">
    <source>
        <dbReference type="ARBA" id="ARBA00022692"/>
    </source>
</evidence>
<dbReference type="InterPro" id="IPR023298">
    <property type="entry name" value="ATPase_P-typ_TM_dom_sf"/>
</dbReference>
<comment type="caution">
    <text evidence="11">The sequence shown here is derived from an EMBL/GenBank/DDBJ whole genome shotgun (WGS) entry which is preliminary data.</text>
</comment>
<dbReference type="Gene3D" id="3.40.50.1000">
    <property type="entry name" value="HAD superfamily/HAD-like"/>
    <property type="match status" value="1"/>
</dbReference>
<name>A0A1L8RH64_9ENTE</name>
<protein>
    <submittedName>
        <fullName evidence="11">HAD ATPase, P-type, family IC</fullName>
    </submittedName>
</protein>
<dbReference type="Proteomes" id="UP000181884">
    <property type="component" value="Unassembled WGS sequence"/>
</dbReference>
<dbReference type="SFLD" id="SFLDF00027">
    <property type="entry name" value="p-type_atpase"/>
    <property type="match status" value="1"/>
</dbReference>
<dbReference type="Pfam" id="PF00690">
    <property type="entry name" value="Cation_ATPase_N"/>
    <property type="match status" value="1"/>
</dbReference>
<dbReference type="GO" id="GO:0005391">
    <property type="term" value="F:P-type sodium:potassium-exchanging transporter activity"/>
    <property type="evidence" value="ECO:0007669"/>
    <property type="project" value="TreeGrafter"/>
</dbReference>
<proteinExistence type="inferred from homology"/>
<dbReference type="SUPFAM" id="SSF81660">
    <property type="entry name" value="Metal cation-transporting ATPase, ATP-binding domain N"/>
    <property type="match status" value="1"/>
</dbReference>